<evidence type="ECO:0000313" key="2">
    <source>
        <dbReference type="Proteomes" id="UP000006447"/>
    </source>
</evidence>
<proteinExistence type="predicted"/>
<dbReference type="CDD" id="cd08865">
    <property type="entry name" value="SRPBCC_10"/>
    <property type="match status" value="1"/>
</dbReference>
<sequence>MKRSVESDPATTKGMITMPVVEQSVVIARPASEVWSFVTVAENWPSWEASTVECEQLTDGELGVGTRWRGVTRILGRRLDWVTEFVEYEPLKVAASRSVESKIAFTATTRLEEVDGGTLFTYRTDSESGLGGIFGKLADPIVAKAYSRTVRASLDNLADLLTIDS</sequence>
<organism evidence="1 2">
    <name type="scientific">Rhodococcus opacus RKJ300 = JCM 13270</name>
    <dbReference type="NCBI Taxonomy" id="1165867"/>
    <lineage>
        <taxon>Bacteria</taxon>
        <taxon>Bacillati</taxon>
        <taxon>Actinomycetota</taxon>
        <taxon>Actinomycetes</taxon>
        <taxon>Mycobacteriales</taxon>
        <taxon>Nocardiaceae</taxon>
        <taxon>Rhodococcus</taxon>
    </lineage>
</organism>
<dbReference type="Gene3D" id="3.30.530.20">
    <property type="match status" value="1"/>
</dbReference>
<dbReference type="InterPro" id="IPR023393">
    <property type="entry name" value="START-like_dom_sf"/>
</dbReference>
<reference evidence="1 2" key="1">
    <citation type="journal article" date="2012" name="J. Bacteriol.">
        <title>Draft genome sequence of the nitrophenol-degrading actinomycete Rhodococcus imtechensis RKJ300.</title>
        <authorList>
            <person name="Vikram S."/>
            <person name="Kumar S."/>
            <person name="Subramanian S."/>
            <person name="Raghava G.P."/>
        </authorList>
    </citation>
    <scope>NUCLEOTIDE SEQUENCE [LARGE SCALE GENOMIC DNA]</scope>
    <source>
        <strain evidence="1 2">RKJ300</strain>
    </source>
</reference>
<dbReference type="PATRIC" id="fig|1165867.3.peg.1926"/>
<dbReference type="InterPro" id="IPR019587">
    <property type="entry name" value="Polyketide_cyclase/dehydratase"/>
</dbReference>
<dbReference type="Proteomes" id="UP000006447">
    <property type="component" value="Unassembled WGS sequence"/>
</dbReference>
<dbReference type="Pfam" id="PF10604">
    <property type="entry name" value="Polyketide_cyc2"/>
    <property type="match status" value="1"/>
</dbReference>
<dbReference type="EMBL" id="AJJH01000039">
    <property type="protein sequence ID" value="EID80447.1"/>
    <property type="molecule type" value="Genomic_DNA"/>
</dbReference>
<dbReference type="SUPFAM" id="SSF55961">
    <property type="entry name" value="Bet v1-like"/>
    <property type="match status" value="1"/>
</dbReference>
<comment type="caution">
    <text evidence="1">The sequence shown here is derived from an EMBL/GenBank/DDBJ whole genome shotgun (WGS) entry which is preliminary data.</text>
</comment>
<gene>
    <name evidence="1" type="ORF">W59_09554</name>
</gene>
<protein>
    <recommendedName>
        <fullName evidence="3">Polyketide cyclase/dehydrase</fullName>
    </recommendedName>
</protein>
<accession>I0WVN1</accession>
<name>I0WVN1_RHOOP</name>
<evidence type="ECO:0008006" key="3">
    <source>
        <dbReference type="Google" id="ProtNLM"/>
    </source>
</evidence>
<evidence type="ECO:0000313" key="1">
    <source>
        <dbReference type="EMBL" id="EID80447.1"/>
    </source>
</evidence>
<dbReference type="AlphaFoldDB" id="I0WVN1"/>